<accession>A0A5C3LVC7</accession>
<reference evidence="1 2" key="1">
    <citation type="journal article" date="2019" name="Nat. Ecol. Evol.">
        <title>Megaphylogeny resolves global patterns of mushroom evolution.</title>
        <authorList>
            <person name="Varga T."/>
            <person name="Krizsan K."/>
            <person name="Foldi C."/>
            <person name="Dima B."/>
            <person name="Sanchez-Garcia M."/>
            <person name="Sanchez-Ramirez S."/>
            <person name="Szollosi G.J."/>
            <person name="Szarkandi J.G."/>
            <person name="Papp V."/>
            <person name="Albert L."/>
            <person name="Andreopoulos W."/>
            <person name="Angelini C."/>
            <person name="Antonin V."/>
            <person name="Barry K.W."/>
            <person name="Bougher N.L."/>
            <person name="Buchanan P."/>
            <person name="Buyck B."/>
            <person name="Bense V."/>
            <person name="Catcheside P."/>
            <person name="Chovatia M."/>
            <person name="Cooper J."/>
            <person name="Damon W."/>
            <person name="Desjardin D."/>
            <person name="Finy P."/>
            <person name="Geml J."/>
            <person name="Haridas S."/>
            <person name="Hughes K."/>
            <person name="Justo A."/>
            <person name="Karasinski D."/>
            <person name="Kautmanova I."/>
            <person name="Kiss B."/>
            <person name="Kocsube S."/>
            <person name="Kotiranta H."/>
            <person name="LaButti K.M."/>
            <person name="Lechner B.E."/>
            <person name="Liimatainen K."/>
            <person name="Lipzen A."/>
            <person name="Lukacs Z."/>
            <person name="Mihaltcheva S."/>
            <person name="Morgado L.N."/>
            <person name="Niskanen T."/>
            <person name="Noordeloos M.E."/>
            <person name="Ohm R.A."/>
            <person name="Ortiz-Santana B."/>
            <person name="Ovrebo C."/>
            <person name="Racz N."/>
            <person name="Riley R."/>
            <person name="Savchenko A."/>
            <person name="Shiryaev A."/>
            <person name="Soop K."/>
            <person name="Spirin V."/>
            <person name="Szebenyi C."/>
            <person name="Tomsovsky M."/>
            <person name="Tulloss R.E."/>
            <person name="Uehling J."/>
            <person name="Grigoriev I.V."/>
            <person name="Vagvolgyi C."/>
            <person name="Papp T."/>
            <person name="Martin F.M."/>
            <person name="Miettinen O."/>
            <person name="Hibbett D.S."/>
            <person name="Nagy L.G."/>
        </authorList>
    </citation>
    <scope>NUCLEOTIDE SEQUENCE [LARGE SCALE GENOMIC DNA]</scope>
    <source>
        <strain evidence="1 2">CBS 166.37</strain>
    </source>
</reference>
<dbReference type="EMBL" id="ML213610">
    <property type="protein sequence ID" value="TFK37054.1"/>
    <property type="molecule type" value="Genomic_DNA"/>
</dbReference>
<protein>
    <submittedName>
        <fullName evidence="1">Uncharacterized protein</fullName>
    </submittedName>
</protein>
<sequence>MYLCFHISSTTTTGPPLLPPPPLPVHMPGFVALCHFHQQHNRETTTTSPCAYAQLCILSSFSPAVQQGGHYLLSCAYAWLPILSFSPPVQQGGHHLLSLEAITSSLCVCSAPCLVIFTTSATGRPSPPCAYAWLPILSFSPPVQQGGHHLLSLCVSPALASLCHLHHQHNKEATTTVISA</sequence>
<organism evidence="1 2">
    <name type="scientific">Crucibulum laeve</name>
    <dbReference type="NCBI Taxonomy" id="68775"/>
    <lineage>
        <taxon>Eukaryota</taxon>
        <taxon>Fungi</taxon>
        <taxon>Dikarya</taxon>
        <taxon>Basidiomycota</taxon>
        <taxon>Agaricomycotina</taxon>
        <taxon>Agaricomycetes</taxon>
        <taxon>Agaricomycetidae</taxon>
        <taxon>Agaricales</taxon>
        <taxon>Agaricineae</taxon>
        <taxon>Nidulariaceae</taxon>
        <taxon>Crucibulum</taxon>
    </lineage>
</organism>
<dbReference type="Proteomes" id="UP000308652">
    <property type="component" value="Unassembled WGS sequence"/>
</dbReference>
<proteinExistence type="predicted"/>
<gene>
    <name evidence="1" type="ORF">BDQ12DRAFT_724513</name>
</gene>
<evidence type="ECO:0000313" key="2">
    <source>
        <dbReference type="Proteomes" id="UP000308652"/>
    </source>
</evidence>
<dbReference type="AlphaFoldDB" id="A0A5C3LVC7"/>
<evidence type="ECO:0000313" key="1">
    <source>
        <dbReference type="EMBL" id="TFK37054.1"/>
    </source>
</evidence>
<keyword evidence="2" id="KW-1185">Reference proteome</keyword>
<name>A0A5C3LVC7_9AGAR</name>